<dbReference type="RefSeq" id="WP_092374513.1">
    <property type="nucleotide sequence ID" value="NZ_FORX01000008.1"/>
</dbReference>
<organism evidence="2 3">
    <name type="scientific">Desulfomicrobium apsheronum</name>
    <dbReference type="NCBI Taxonomy" id="52560"/>
    <lineage>
        <taxon>Bacteria</taxon>
        <taxon>Pseudomonadati</taxon>
        <taxon>Thermodesulfobacteriota</taxon>
        <taxon>Desulfovibrionia</taxon>
        <taxon>Desulfovibrionales</taxon>
        <taxon>Desulfomicrobiaceae</taxon>
        <taxon>Desulfomicrobium</taxon>
    </lineage>
</organism>
<dbReference type="GO" id="GO:0003700">
    <property type="term" value="F:DNA-binding transcription factor activity"/>
    <property type="evidence" value="ECO:0007669"/>
    <property type="project" value="InterPro"/>
</dbReference>
<dbReference type="AlphaFoldDB" id="A0A1I3UK44"/>
<dbReference type="Pfam" id="PF00126">
    <property type="entry name" value="HTH_1"/>
    <property type="match status" value="1"/>
</dbReference>
<evidence type="ECO:0000313" key="3">
    <source>
        <dbReference type="Proteomes" id="UP000198635"/>
    </source>
</evidence>
<name>A0A1I3UK44_9BACT</name>
<feature type="domain" description="HTH lysR-type" evidence="1">
    <location>
        <begin position="33"/>
        <end position="90"/>
    </location>
</feature>
<sequence>MTESKTEGTLTLRLHVWFERDEKIFLGIGRALLLEKIEECGSLRQAATDMKMSYRAAWGKLKAAEESIGKPLVQKIKGKGQRYELTPVGRQLARQFLQLQSDIEVYAKGKAQDIFGEEVQYYADAYPETKLSSFKAD</sequence>
<dbReference type="STRING" id="52560.SAMN04488082_10820"/>
<dbReference type="PANTHER" id="PTHR30432">
    <property type="entry name" value="TRANSCRIPTIONAL REGULATOR MODE"/>
    <property type="match status" value="1"/>
</dbReference>
<protein>
    <submittedName>
        <fullName evidence="2">Molybdate transport system regulatory protein</fullName>
    </submittedName>
</protein>
<keyword evidence="3" id="KW-1185">Reference proteome</keyword>
<evidence type="ECO:0000259" key="1">
    <source>
        <dbReference type="Pfam" id="PF00126"/>
    </source>
</evidence>
<dbReference type="Proteomes" id="UP000198635">
    <property type="component" value="Unassembled WGS sequence"/>
</dbReference>
<accession>A0A1I3UK44</accession>
<gene>
    <name evidence="2" type="ORF">SAMN04488082_10820</name>
</gene>
<reference evidence="3" key="1">
    <citation type="submission" date="2016-10" db="EMBL/GenBank/DDBJ databases">
        <authorList>
            <person name="Varghese N."/>
            <person name="Submissions S."/>
        </authorList>
    </citation>
    <scope>NUCLEOTIDE SEQUENCE [LARGE SCALE GENOMIC DNA]</scope>
    <source>
        <strain evidence="3">DSM 5918</strain>
    </source>
</reference>
<dbReference type="InterPro" id="IPR051815">
    <property type="entry name" value="Molybdate_resp_trans_reg"/>
</dbReference>
<proteinExistence type="predicted"/>
<dbReference type="Gene3D" id="1.10.10.10">
    <property type="entry name" value="Winged helix-like DNA-binding domain superfamily/Winged helix DNA-binding domain"/>
    <property type="match status" value="1"/>
</dbReference>
<dbReference type="EMBL" id="FORX01000008">
    <property type="protein sequence ID" value="SFJ83440.1"/>
    <property type="molecule type" value="Genomic_DNA"/>
</dbReference>
<dbReference type="InterPro" id="IPR036388">
    <property type="entry name" value="WH-like_DNA-bd_sf"/>
</dbReference>
<dbReference type="PANTHER" id="PTHR30432:SF1">
    <property type="entry name" value="DNA-BINDING TRANSCRIPTIONAL DUAL REGULATOR MODE"/>
    <property type="match status" value="1"/>
</dbReference>
<dbReference type="OrthoDB" id="9800709at2"/>
<evidence type="ECO:0000313" key="2">
    <source>
        <dbReference type="EMBL" id="SFJ83440.1"/>
    </source>
</evidence>
<dbReference type="InterPro" id="IPR036390">
    <property type="entry name" value="WH_DNA-bd_sf"/>
</dbReference>
<dbReference type="InterPro" id="IPR000847">
    <property type="entry name" value="LysR_HTH_N"/>
</dbReference>
<dbReference type="SUPFAM" id="SSF46785">
    <property type="entry name" value="Winged helix' DNA-binding domain"/>
    <property type="match status" value="1"/>
</dbReference>